<comment type="caution">
    <text evidence="1">The sequence shown here is derived from an EMBL/GenBank/DDBJ whole genome shotgun (WGS) entry which is preliminary data.</text>
</comment>
<sequence>MVKQDSFKVQSIFNILDKLKPTEESVYELKPAEVSVEELDELNDTNLELDDLSALSDTNLELDEVNDTEDVAGLAVGRNESFSDQRELIKPMNKAITIHFGFVSSQIRPSH</sequence>
<gene>
    <name evidence="1" type="ORF">F2Q68_00016572</name>
</gene>
<dbReference type="AlphaFoldDB" id="A0A8S9HJI5"/>
<dbReference type="EMBL" id="QGKW02001940">
    <property type="protein sequence ID" value="KAF2558123.1"/>
    <property type="molecule type" value="Genomic_DNA"/>
</dbReference>
<evidence type="ECO:0000313" key="1">
    <source>
        <dbReference type="EMBL" id="KAF2558123.1"/>
    </source>
</evidence>
<evidence type="ECO:0000313" key="2">
    <source>
        <dbReference type="Proteomes" id="UP000712281"/>
    </source>
</evidence>
<organism evidence="1 2">
    <name type="scientific">Brassica cretica</name>
    <name type="common">Mustard</name>
    <dbReference type="NCBI Taxonomy" id="69181"/>
    <lineage>
        <taxon>Eukaryota</taxon>
        <taxon>Viridiplantae</taxon>
        <taxon>Streptophyta</taxon>
        <taxon>Embryophyta</taxon>
        <taxon>Tracheophyta</taxon>
        <taxon>Spermatophyta</taxon>
        <taxon>Magnoliopsida</taxon>
        <taxon>eudicotyledons</taxon>
        <taxon>Gunneridae</taxon>
        <taxon>Pentapetalae</taxon>
        <taxon>rosids</taxon>
        <taxon>malvids</taxon>
        <taxon>Brassicales</taxon>
        <taxon>Brassicaceae</taxon>
        <taxon>Brassiceae</taxon>
        <taxon>Brassica</taxon>
    </lineage>
</organism>
<proteinExistence type="predicted"/>
<reference evidence="1" key="1">
    <citation type="submission" date="2019-12" db="EMBL/GenBank/DDBJ databases">
        <title>Genome sequencing and annotation of Brassica cretica.</title>
        <authorList>
            <person name="Studholme D.J."/>
            <person name="Sarris P.F."/>
        </authorList>
    </citation>
    <scope>NUCLEOTIDE SEQUENCE</scope>
    <source>
        <strain evidence="1">PFS-001/15</strain>
        <tissue evidence="1">Leaf</tissue>
    </source>
</reference>
<protein>
    <submittedName>
        <fullName evidence="1">Uncharacterized protein</fullName>
    </submittedName>
</protein>
<accession>A0A8S9HJI5</accession>
<dbReference type="Proteomes" id="UP000712281">
    <property type="component" value="Unassembled WGS sequence"/>
</dbReference>
<name>A0A8S9HJI5_BRACR</name>